<reference evidence="2 3" key="1">
    <citation type="submission" date="2017-09" db="EMBL/GenBank/DDBJ databases">
        <title>Depth-based differentiation of microbial function through sediment-hosted aquifers and enrichment of novel symbionts in the deep terrestrial subsurface.</title>
        <authorList>
            <person name="Probst A.J."/>
            <person name="Ladd B."/>
            <person name="Jarett J.K."/>
            <person name="Geller-Mcgrath D.E."/>
            <person name="Sieber C.M."/>
            <person name="Emerson J.B."/>
            <person name="Anantharaman K."/>
            <person name="Thomas B.C."/>
            <person name="Malmstrom R."/>
            <person name="Stieglmeier M."/>
            <person name="Klingl A."/>
            <person name="Woyke T."/>
            <person name="Ryan C.M."/>
            <person name="Banfield J.F."/>
        </authorList>
    </citation>
    <scope>NUCLEOTIDE SEQUENCE [LARGE SCALE GENOMIC DNA]</scope>
    <source>
        <strain evidence="2">CG10_big_fil_rev_8_21_14_0_10_32_10</strain>
    </source>
</reference>
<dbReference type="InterPro" id="IPR029063">
    <property type="entry name" value="SAM-dependent_MTases_sf"/>
</dbReference>
<dbReference type="GO" id="GO:0008757">
    <property type="term" value="F:S-adenosylmethionine-dependent methyltransferase activity"/>
    <property type="evidence" value="ECO:0007669"/>
    <property type="project" value="InterPro"/>
</dbReference>
<accession>A0A2H0R9X5</accession>
<proteinExistence type="predicted"/>
<dbReference type="PANTHER" id="PTHR43591">
    <property type="entry name" value="METHYLTRANSFERASE"/>
    <property type="match status" value="1"/>
</dbReference>
<dbReference type="SUPFAM" id="SSF53335">
    <property type="entry name" value="S-adenosyl-L-methionine-dependent methyltransferases"/>
    <property type="match status" value="1"/>
</dbReference>
<dbReference type="InterPro" id="IPR013216">
    <property type="entry name" value="Methyltransf_11"/>
</dbReference>
<organism evidence="2 3">
    <name type="scientific">candidate division WWE3 bacterium CG10_big_fil_rev_8_21_14_0_10_32_10</name>
    <dbReference type="NCBI Taxonomy" id="1975090"/>
    <lineage>
        <taxon>Bacteria</taxon>
        <taxon>Katanobacteria</taxon>
    </lineage>
</organism>
<evidence type="ECO:0000313" key="2">
    <source>
        <dbReference type="EMBL" id="PIR43329.1"/>
    </source>
</evidence>
<dbReference type="CDD" id="cd02440">
    <property type="entry name" value="AdoMet_MTases"/>
    <property type="match status" value="1"/>
</dbReference>
<dbReference type="Pfam" id="PF08241">
    <property type="entry name" value="Methyltransf_11"/>
    <property type="match status" value="1"/>
</dbReference>
<dbReference type="Gene3D" id="3.40.50.150">
    <property type="entry name" value="Vaccinia Virus protein VP39"/>
    <property type="match status" value="1"/>
</dbReference>
<name>A0A2H0R9X5_UNCKA</name>
<feature type="domain" description="Methyltransferase type 11" evidence="1">
    <location>
        <begin position="53"/>
        <end position="140"/>
    </location>
</feature>
<evidence type="ECO:0000313" key="3">
    <source>
        <dbReference type="Proteomes" id="UP000230214"/>
    </source>
</evidence>
<dbReference type="PANTHER" id="PTHR43591:SF110">
    <property type="entry name" value="RHODANESE DOMAIN-CONTAINING PROTEIN"/>
    <property type="match status" value="1"/>
</dbReference>
<sequence length="246" mass="28983">MQYLKEYTKLTSQEKRQNFYKRLFKKNYPRWDDSMVLLTKLFSKYAKNKSSILDAGCGNGNWIIDELPHKFNRKVGIDVNKQVVRKNTTLEKIIYGGIDKMPFEDKEFDNVVSLWVLEHVKNPDKVFAEISRVLKNEGYFGFVTPNKNYFLILLKQLFSQTLNNAVVEKFYGRKHIDIFPTFYMSNNLKEIGEIANKNGFKIVYLKENFDPSYTSFNSLSFLVSKLLYKVRISFFNAHIICLLQKV</sequence>
<protein>
    <recommendedName>
        <fullName evidence="1">Methyltransferase type 11 domain-containing protein</fullName>
    </recommendedName>
</protein>
<dbReference type="EMBL" id="PCXU01000028">
    <property type="protein sequence ID" value="PIR43329.1"/>
    <property type="molecule type" value="Genomic_DNA"/>
</dbReference>
<comment type="caution">
    <text evidence="2">The sequence shown here is derived from an EMBL/GenBank/DDBJ whole genome shotgun (WGS) entry which is preliminary data.</text>
</comment>
<evidence type="ECO:0000259" key="1">
    <source>
        <dbReference type="Pfam" id="PF08241"/>
    </source>
</evidence>
<gene>
    <name evidence="2" type="ORF">COV24_03325</name>
</gene>
<dbReference type="Proteomes" id="UP000230214">
    <property type="component" value="Unassembled WGS sequence"/>
</dbReference>
<dbReference type="AlphaFoldDB" id="A0A2H0R9X5"/>